<reference evidence="4" key="1">
    <citation type="journal article" date="2022" name="Int. J. Mol. Sci.">
        <title>Draft Genome of Tanacetum Coccineum: Genomic Comparison of Closely Related Tanacetum-Family Plants.</title>
        <authorList>
            <person name="Yamashiro T."/>
            <person name="Shiraishi A."/>
            <person name="Nakayama K."/>
            <person name="Satake H."/>
        </authorList>
    </citation>
    <scope>NUCLEOTIDE SEQUENCE</scope>
</reference>
<dbReference type="Gene3D" id="3.30.420.10">
    <property type="entry name" value="Ribonuclease H-like superfamily/Ribonuclease H"/>
    <property type="match status" value="1"/>
</dbReference>
<evidence type="ECO:0000259" key="3">
    <source>
        <dbReference type="PROSITE" id="PS50994"/>
    </source>
</evidence>
<dbReference type="InterPro" id="IPR001584">
    <property type="entry name" value="Integrase_cat-core"/>
</dbReference>
<dbReference type="SUPFAM" id="SSF53098">
    <property type="entry name" value="Ribonuclease H-like"/>
    <property type="match status" value="1"/>
</dbReference>
<dbReference type="InterPro" id="IPR012337">
    <property type="entry name" value="RNaseH-like_sf"/>
</dbReference>
<dbReference type="PANTHER" id="PTHR42648">
    <property type="entry name" value="TRANSPOSASE, PUTATIVE-RELATED"/>
    <property type="match status" value="1"/>
</dbReference>
<evidence type="ECO:0000256" key="2">
    <source>
        <dbReference type="ARBA" id="ARBA00022801"/>
    </source>
</evidence>
<organism evidence="4 5">
    <name type="scientific">Tanacetum coccineum</name>
    <dbReference type="NCBI Taxonomy" id="301880"/>
    <lineage>
        <taxon>Eukaryota</taxon>
        <taxon>Viridiplantae</taxon>
        <taxon>Streptophyta</taxon>
        <taxon>Embryophyta</taxon>
        <taxon>Tracheophyta</taxon>
        <taxon>Spermatophyta</taxon>
        <taxon>Magnoliopsida</taxon>
        <taxon>eudicotyledons</taxon>
        <taxon>Gunneridae</taxon>
        <taxon>Pentapetalae</taxon>
        <taxon>asterids</taxon>
        <taxon>campanulids</taxon>
        <taxon>Asterales</taxon>
        <taxon>Asteraceae</taxon>
        <taxon>Asteroideae</taxon>
        <taxon>Anthemideae</taxon>
        <taxon>Anthemidinae</taxon>
        <taxon>Tanacetum</taxon>
    </lineage>
</organism>
<comment type="caution">
    <text evidence="4">The sequence shown here is derived from an EMBL/GenBank/DDBJ whole genome shotgun (WGS) entry which is preliminary data.</text>
</comment>
<feature type="domain" description="Integrase catalytic" evidence="3">
    <location>
        <begin position="62"/>
        <end position="233"/>
    </location>
</feature>
<keyword evidence="2" id="KW-0378">Hydrolase</keyword>
<dbReference type="SUPFAM" id="SSF56672">
    <property type="entry name" value="DNA/RNA polymerases"/>
    <property type="match status" value="1"/>
</dbReference>
<dbReference type="CDD" id="cd09272">
    <property type="entry name" value="RNase_HI_RT_Ty1"/>
    <property type="match status" value="1"/>
</dbReference>
<dbReference type="InterPro" id="IPR036397">
    <property type="entry name" value="RNaseH_sf"/>
</dbReference>
<dbReference type="EMBL" id="BQNB010021407">
    <property type="protein sequence ID" value="GJU06093.1"/>
    <property type="molecule type" value="Genomic_DNA"/>
</dbReference>
<accession>A0ABQ5J3S2</accession>
<name>A0ABQ5J3S2_9ASTR</name>
<protein>
    <submittedName>
        <fullName evidence="4">Retrovirus-related pol polyprotein from transposon TNT 1-94</fullName>
    </submittedName>
</protein>
<dbReference type="Pfam" id="PF07727">
    <property type="entry name" value="RVT_2"/>
    <property type="match status" value="1"/>
</dbReference>
<dbReference type="Pfam" id="PF13976">
    <property type="entry name" value="gag_pre-integrs"/>
    <property type="match status" value="1"/>
</dbReference>
<keyword evidence="5" id="KW-1185">Reference proteome</keyword>
<dbReference type="InterPro" id="IPR039537">
    <property type="entry name" value="Retrotran_Ty1/copia-like"/>
</dbReference>
<evidence type="ECO:0000313" key="5">
    <source>
        <dbReference type="Proteomes" id="UP001151760"/>
    </source>
</evidence>
<gene>
    <name evidence="4" type="ORF">Tco_1122523</name>
</gene>
<dbReference type="PROSITE" id="PS50994">
    <property type="entry name" value="INTEGRASE"/>
    <property type="match status" value="1"/>
</dbReference>
<sequence>MSKATSTKSWLWHRRLSHLNFGTINDLTRLDLVDGLPKFKYGKDHLCSACERGKSKKASHPPKLVPSDHSKLELLHMDLCSPMRVALINGKKYILVIVDDFSRYTWVYFLRSKDETLEIIKKFIAQAQLNYKAKVCKIRTDNGTEFKNTSLKAHYEKLGIMQQFSIARTPQQNGVVERRNRTLVEAARTMLIFSRLPEFLWAEAVATACFTQNRSIIHTRYNKTPYELLREYFEKTSSDTTINSAAQPTQVHEDSSSTSSIFVDAHEAPSVVTTSDEQTSPISLTEADEFNQEDSADFDEPSNVQNFHQVQPLTHIWTKDHPLDQVIGDPSKPVMTRQRLHTDSEVCMYALTVSTIKPKNIKEAMADHSWIESMQDELNQFKRLQVWELVPRPEGKNIIALKWLWKNKCDAKNIVVRNKTRLVAKGYKQEEGIDFEESFAPVARLEAVRMFIAYAAHKNITIFQMDVKMAFLNGPLKEEVYVSQPEGFIDPEFPDHVYRLKKALYGLKQAPRAWISKKQDCTAMSTAEAEYVSLSACCAQVIWMRTQLLDYGYKYNRILMYCDSKSAIAISCNPVQHSKTKHIDIRYHFIKEHVEKGTVEIYFVGTEYQLADLFTKALPKERFEYLVHRIVIIMAQQQHAADVYPDELCPPNKRYDLMDANKKVDLEHVQCPPENYAELLWEGLYYSLHHPTSSIPNPRFTKIINIFNSGRHKDKVGMQIPAWMITEEMKHTEHYRMYVKVFGVDVPLTQSQATESTQGKHKDT</sequence>
<proteinExistence type="predicted"/>
<dbReference type="InterPro" id="IPR025724">
    <property type="entry name" value="GAG-pre-integrase_dom"/>
</dbReference>
<dbReference type="InterPro" id="IPR043502">
    <property type="entry name" value="DNA/RNA_pol_sf"/>
</dbReference>
<keyword evidence="1" id="KW-0479">Metal-binding</keyword>
<dbReference type="Pfam" id="PF00665">
    <property type="entry name" value="rve"/>
    <property type="match status" value="1"/>
</dbReference>
<dbReference type="InterPro" id="IPR013103">
    <property type="entry name" value="RVT_2"/>
</dbReference>
<evidence type="ECO:0000256" key="1">
    <source>
        <dbReference type="ARBA" id="ARBA00022723"/>
    </source>
</evidence>
<dbReference type="PANTHER" id="PTHR42648:SF18">
    <property type="entry name" value="RETROTRANSPOSON, UNCLASSIFIED-LIKE PROTEIN"/>
    <property type="match status" value="1"/>
</dbReference>
<dbReference type="Proteomes" id="UP001151760">
    <property type="component" value="Unassembled WGS sequence"/>
</dbReference>
<evidence type="ECO:0000313" key="4">
    <source>
        <dbReference type="EMBL" id="GJU06093.1"/>
    </source>
</evidence>
<reference evidence="4" key="2">
    <citation type="submission" date="2022-01" db="EMBL/GenBank/DDBJ databases">
        <authorList>
            <person name="Yamashiro T."/>
            <person name="Shiraishi A."/>
            <person name="Satake H."/>
            <person name="Nakayama K."/>
        </authorList>
    </citation>
    <scope>NUCLEOTIDE SEQUENCE</scope>
</reference>